<dbReference type="Proteomes" id="UP001642464">
    <property type="component" value="Unassembled WGS sequence"/>
</dbReference>
<dbReference type="SUPFAM" id="SSF63380">
    <property type="entry name" value="Riboflavin synthase domain-like"/>
    <property type="match status" value="1"/>
</dbReference>
<keyword evidence="2" id="KW-1185">Reference proteome</keyword>
<comment type="caution">
    <text evidence="1">The sequence shown here is derived from an EMBL/GenBank/DDBJ whole genome shotgun (WGS) entry which is preliminary data.</text>
</comment>
<reference evidence="1 2" key="1">
    <citation type="submission" date="2024-02" db="EMBL/GenBank/DDBJ databases">
        <authorList>
            <person name="Chen Y."/>
            <person name="Shah S."/>
            <person name="Dougan E. K."/>
            <person name="Thang M."/>
            <person name="Chan C."/>
        </authorList>
    </citation>
    <scope>NUCLEOTIDE SEQUENCE [LARGE SCALE GENOMIC DNA]</scope>
</reference>
<proteinExistence type="predicted"/>
<protein>
    <submittedName>
        <fullName evidence="1">Chloroplastic (Leaf FNR 2) (FNR-2) (Os-LFNR2)</fullName>
    </submittedName>
</protein>
<evidence type="ECO:0000313" key="1">
    <source>
        <dbReference type="EMBL" id="CAK9061729.1"/>
    </source>
</evidence>
<dbReference type="InterPro" id="IPR017938">
    <property type="entry name" value="Riboflavin_synthase-like_b-brl"/>
</dbReference>
<sequence length="198" mass="21856">KGEQPAKIRLYSIASSAVGDDQTSKTVSLCVKRVVEVDGKFANRQKGEDKPDKADSLGEVRTSRTVLGEHCFSPVWAPEMIKSDQMSINYIISISNIVKDQHMEEPMVFFYATSHGPIIHPSVKPHRQAGTAYPENQVYRGDPRREELADPGEMADGDPGDCGGFGIHLSDCRGFGIHLGEKSKRDNMGENWGVHVPF</sequence>
<feature type="non-terminal residue" evidence="1">
    <location>
        <position position="1"/>
    </location>
</feature>
<gene>
    <name evidence="1" type="ORF">SCF082_LOCUS32282</name>
</gene>
<accession>A0ABP0NFY0</accession>
<organism evidence="1 2">
    <name type="scientific">Durusdinium trenchii</name>
    <dbReference type="NCBI Taxonomy" id="1381693"/>
    <lineage>
        <taxon>Eukaryota</taxon>
        <taxon>Sar</taxon>
        <taxon>Alveolata</taxon>
        <taxon>Dinophyceae</taxon>
        <taxon>Suessiales</taxon>
        <taxon>Symbiodiniaceae</taxon>
        <taxon>Durusdinium</taxon>
    </lineage>
</organism>
<evidence type="ECO:0000313" key="2">
    <source>
        <dbReference type="Proteomes" id="UP001642464"/>
    </source>
</evidence>
<dbReference type="Gene3D" id="2.40.30.10">
    <property type="entry name" value="Translation factors"/>
    <property type="match status" value="1"/>
</dbReference>
<name>A0ABP0NFY0_9DINO</name>
<dbReference type="EMBL" id="CAXAMM010027872">
    <property type="protein sequence ID" value="CAK9061729.1"/>
    <property type="molecule type" value="Genomic_DNA"/>
</dbReference>